<accession>A0A0C5VSI6</accession>
<organism evidence="3 4">
    <name type="scientific">Gynuella sunshinyii YC6258</name>
    <dbReference type="NCBI Taxonomy" id="1445510"/>
    <lineage>
        <taxon>Bacteria</taxon>
        <taxon>Pseudomonadati</taxon>
        <taxon>Pseudomonadota</taxon>
        <taxon>Gammaproteobacteria</taxon>
        <taxon>Oceanospirillales</taxon>
        <taxon>Saccharospirillaceae</taxon>
        <taxon>Gynuella</taxon>
    </lineage>
</organism>
<keyword evidence="2" id="KW-0456">Lyase</keyword>
<reference evidence="3 4" key="1">
    <citation type="submission" date="2014-01" db="EMBL/GenBank/DDBJ databases">
        <title>Full genme sequencing of cellulolytic bacterium Gynuella sunshinyii YC6258T gen. nov., sp. nov.</title>
        <authorList>
            <person name="Khan H."/>
            <person name="Chung E.J."/>
            <person name="Chung Y.R."/>
        </authorList>
    </citation>
    <scope>NUCLEOTIDE SEQUENCE [LARGE SCALE GENOMIC DNA]</scope>
    <source>
        <strain evidence="3 4">YC6258</strain>
    </source>
</reference>
<dbReference type="KEGG" id="gsn:YC6258_04234"/>
<evidence type="ECO:0000313" key="3">
    <source>
        <dbReference type="EMBL" id="AJQ96268.1"/>
    </source>
</evidence>
<dbReference type="AlphaFoldDB" id="A0A0C5VSI6"/>
<dbReference type="PANTHER" id="PTHR33542">
    <property type="entry name" value="SIROHYDROCHLORIN FERROCHELATASE, CHLOROPLASTIC"/>
    <property type="match status" value="1"/>
</dbReference>
<dbReference type="Proteomes" id="UP000032266">
    <property type="component" value="Chromosome"/>
</dbReference>
<proteinExistence type="predicted"/>
<dbReference type="Pfam" id="PF01903">
    <property type="entry name" value="CbiX"/>
    <property type="match status" value="1"/>
</dbReference>
<evidence type="ECO:0008006" key="5">
    <source>
        <dbReference type="Google" id="ProtNLM"/>
    </source>
</evidence>
<dbReference type="PATRIC" id="fig|1445510.3.peg.4202"/>
<dbReference type="OrthoDB" id="9797895at2"/>
<gene>
    <name evidence="3" type="ORF">YC6258_04234</name>
</gene>
<dbReference type="CDD" id="cd03416">
    <property type="entry name" value="CbiX_SirB_N"/>
    <property type="match status" value="1"/>
</dbReference>
<dbReference type="InterPro" id="IPR002762">
    <property type="entry name" value="CbiX-like"/>
</dbReference>
<dbReference type="EMBL" id="CP007142">
    <property type="protein sequence ID" value="AJQ96268.1"/>
    <property type="molecule type" value="Genomic_DNA"/>
</dbReference>
<name>A0A0C5VSI6_9GAMM</name>
<dbReference type="HOGENOM" id="CLU_065901_2_0_6"/>
<dbReference type="GO" id="GO:0016829">
    <property type="term" value="F:lyase activity"/>
    <property type="evidence" value="ECO:0007669"/>
    <property type="project" value="UniProtKB-KW"/>
</dbReference>
<protein>
    <recommendedName>
        <fullName evidence="5">Sirohydrochlorin cobaltochelatase</fullName>
    </recommendedName>
</protein>
<dbReference type="PANTHER" id="PTHR33542:SF3">
    <property type="entry name" value="SIROHYDROCHLORIN FERROCHELATASE, CHLOROPLASTIC"/>
    <property type="match status" value="1"/>
</dbReference>
<dbReference type="SUPFAM" id="SSF53800">
    <property type="entry name" value="Chelatase"/>
    <property type="match status" value="1"/>
</dbReference>
<keyword evidence="4" id="KW-1185">Reference proteome</keyword>
<dbReference type="STRING" id="1445510.YC6258_04234"/>
<dbReference type="Gene3D" id="3.40.50.1400">
    <property type="match status" value="1"/>
</dbReference>
<dbReference type="RefSeq" id="WP_044618317.1">
    <property type="nucleotide sequence ID" value="NZ_CP007142.1"/>
</dbReference>
<dbReference type="InterPro" id="IPR050963">
    <property type="entry name" value="Sirohydro_Cobaltochel/CbiX"/>
</dbReference>
<dbReference type="GO" id="GO:0046872">
    <property type="term" value="F:metal ion binding"/>
    <property type="evidence" value="ECO:0007669"/>
    <property type="project" value="UniProtKB-KW"/>
</dbReference>
<keyword evidence="1" id="KW-0479">Metal-binding</keyword>
<evidence type="ECO:0000256" key="1">
    <source>
        <dbReference type="ARBA" id="ARBA00022723"/>
    </source>
</evidence>
<evidence type="ECO:0000313" key="4">
    <source>
        <dbReference type="Proteomes" id="UP000032266"/>
    </source>
</evidence>
<evidence type="ECO:0000256" key="2">
    <source>
        <dbReference type="ARBA" id="ARBA00023239"/>
    </source>
</evidence>
<sequence>MKGLLLVAHGSRLVESNNEIIVLRDKLRAKNSDFDWLDIAFLELASPQVGSQIDVAVASGVTLLKVFPYFLAAGYHVRTDLPTLLEQAQDKYPDLSISLAQHLGAREELVSLILNHYD</sequence>